<dbReference type="GO" id="GO:0032259">
    <property type="term" value="P:methylation"/>
    <property type="evidence" value="ECO:0007669"/>
    <property type="project" value="UniProtKB-KW"/>
</dbReference>
<dbReference type="AlphaFoldDB" id="A0A1C5A2A6"/>
<organism evidence="1 2">
    <name type="scientific">Micromonospora matsumotoense</name>
    <dbReference type="NCBI Taxonomy" id="121616"/>
    <lineage>
        <taxon>Bacteria</taxon>
        <taxon>Bacillati</taxon>
        <taxon>Actinomycetota</taxon>
        <taxon>Actinomycetes</taxon>
        <taxon>Micromonosporales</taxon>
        <taxon>Micromonosporaceae</taxon>
        <taxon>Micromonospora</taxon>
    </lineage>
</organism>
<gene>
    <name evidence="1" type="ORF">GA0070216_11319</name>
</gene>
<reference evidence="2" key="1">
    <citation type="submission" date="2016-06" db="EMBL/GenBank/DDBJ databases">
        <authorList>
            <person name="Varghese N."/>
            <person name="Submissions Spin"/>
        </authorList>
    </citation>
    <scope>NUCLEOTIDE SEQUENCE [LARGE SCALE GENOMIC DNA]</scope>
    <source>
        <strain evidence="2">DSM 44100</strain>
    </source>
</reference>
<accession>A0A1C5A2A6</accession>
<dbReference type="InterPro" id="IPR030807">
    <property type="entry name" value="Methyltran_NanM"/>
</dbReference>
<evidence type="ECO:0000313" key="1">
    <source>
        <dbReference type="EMBL" id="SCF39353.1"/>
    </source>
</evidence>
<dbReference type="NCBIfam" id="TIGR04371">
    <property type="entry name" value="methyltran_NanM"/>
    <property type="match status" value="1"/>
</dbReference>
<keyword evidence="2" id="KW-1185">Reference proteome</keyword>
<keyword evidence="1" id="KW-0489">Methyltransferase</keyword>
<evidence type="ECO:0000313" key="2">
    <source>
        <dbReference type="Proteomes" id="UP000198797"/>
    </source>
</evidence>
<dbReference type="RefSeq" id="WP_425413184.1">
    <property type="nucleotide sequence ID" value="NZ_FMCU01000013.1"/>
</dbReference>
<dbReference type="SUPFAM" id="SSF53335">
    <property type="entry name" value="S-adenosyl-L-methionine-dependent methyltransferases"/>
    <property type="match status" value="1"/>
</dbReference>
<dbReference type="Gene3D" id="3.40.50.150">
    <property type="entry name" value="Vaccinia Virus protein VP39"/>
    <property type="match status" value="1"/>
</dbReference>
<keyword evidence="1" id="KW-0808">Transferase</keyword>
<dbReference type="Proteomes" id="UP000198797">
    <property type="component" value="Unassembled WGS sequence"/>
</dbReference>
<dbReference type="EMBL" id="FMCU01000013">
    <property type="protein sequence ID" value="SCF39353.1"/>
    <property type="molecule type" value="Genomic_DNA"/>
</dbReference>
<protein>
    <submittedName>
        <fullName evidence="1">Putative sugar O-methyltransferase</fullName>
    </submittedName>
</protein>
<dbReference type="STRING" id="121616.GA0070216_11319"/>
<dbReference type="InterPro" id="IPR029063">
    <property type="entry name" value="SAM-dependent_MTases_sf"/>
</dbReference>
<sequence length="311" mass="34920">MTEQAKLTPRRYGPSAQWQHINEAHITEEAAADLAGFKSNAVNFKLALWNPEPNGVRYLKALTFALGMQLTPANRERLRRTRNREVGTPYSVRCNGESVCLDYLQAVHEVEFMSAQLPLDGARVVEIGAGYGRTCHTMLSNHEVAGYTIVDLSNTLALSRRYLEAVLTPEQFAKIHFVGIDDVDEQVRGDRFDLCLNIDSFAEMDPGTVRDYLELIDSTCGHFYVNNPVGKYLDETLDGHSQGADVVQLALNSGLLRDIIDIHDSDAVHEQVAAFVSAYRPAARWQCVAQHRAVSWSYYWQALYRADPVSR</sequence>
<dbReference type="GO" id="GO:0008168">
    <property type="term" value="F:methyltransferase activity"/>
    <property type="evidence" value="ECO:0007669"/>
    <property type="project" value="UniProtKB-KW"/>
</dbReference>
<name>A0A1C5A2A6_9ACTN</name>
<proteinExistence type="predicted"/>